<dbReference type="PANTHER" id="PTHR13527">
    <property type="entry name" value="SAYSVFN DOMAIN-CONTAINING PROTEIN 1"/>
    <property type="match status" value="1"/>
</dbReference>
<evidence type="ECO:0000256" key="2">
    <source>
        <dbReference type="SAM" id="Phobius"/>
    </source>
</evidence>
<protein>
    <submittedName>
        <fullName evidence="4">SAYSvFN domain-containing protein 1</fullName>
    </submittedName>
</protein>
<keyword evidence="2" id="KW-1133">Transmembrane helix</keyword>
<evidence type="ECO:0000256" key="1">
    <source>
        <dbReference type="SAM" id="MobiDB-lite"/>
    </source>
</evidence>
<evidence type="ECO:0000313" key="4">
    <source>
        <dbReference type="EMBL" id="CAG6696906.1"/>
    </source>
</evidence>
<dbReference type="InterPro" id="IPR019387">
    <property type="entry name" value="SAYSvFN_dom"/>
</dbReference>
<evidence type="ECO:0000259" key="3">
    <source>
        <dbReference type="Pfam" id="PF10260"/>
    </source>
</evidence>
<dbReference type="InterPro" id="IPR039159">
    <property type="entry name" value="SAYSD1"/>
</dbReference>
<feature type="compositionally biased region" description="Basic and acidic residues" evidence="1">
    <location>
        <begin position="48"/>
        <end position="67"/>
    </location>
</feature>
<name>A0A8D8TXJ4_9HEMI</name>
<reference evidence="4" key="1">
    <citation type="submission" date="2021-05" db="EMBL/GenBank/DDBJ databases">
        <authorList>
            <person name="Alioto T."/>
            <person name="Alioto T."/>
            <person name="Gomez Garrido J."/>
        </authorList>
    </citation>
    <scope>NUCLEOTIDE SEQUENCE</scope>
</reference>
<dbReference type="EMBL" id="HBUF01330623">
    <property type="protein sequence ID" value="CAG6696904.1"/>
    <property type="molecule type" value="Transcribed_RNA"/>
</dbReference>
<dbReference type="EMBL" id="HBUF01330625">
    <property type="protein sequence ID" value="CAG6696908.1"/>
    <property type="molecule type" value="Transcribed_RNA"/>
</dbReference>
<sequence>MESMDPKVLSLDYEKKLNELRARRRRQELMDHAKESLSKVIPFMDLRKESSVDEDSSKKKEESKTDSLNEPLHSQEEISWCRIVLKKDDPFEYVDITSETSFDSLDSVDSDISTCWNWGKVALYTTLWFTLFGLAVYAEFGFVFVILSGFALIWFNTRTGPKRRGEVSAYSVFNPNCAPIDGALDARQFDREIRGGMGF</sequence>
<feature type="domain" description="SAYSvFN" evidence="3">
    <location>
        <begin position="125"/>
        <end position="193"/>
    </location>
</feature>
<keyword evidence="2" id="KW-0812">Transmembrane</keyword>
<dbReference type="EMBL" id="HBUF01330624">
    <property type="protein sequence ID" value="CAG6696906.1"/>
    <property type="molecule type" value="Transcribed_RNA"/>
</dbReference>
<keyword evidence="2" id="KW-0472">Membrane</keyword>
<dbReference type="AlphaFoldDB" id="A0A8D8TXJ4"/>
<feature type="transmembrane region" description="Helical" evidence="2">
    <location>
        <begin position="127"/>
        <end position="155"/>
    </location>
</feature>
<dbReference type="EMBL" id="HBUF01330622">
    <property type="protein sequence ID" value="CAG6696902.1"/>
    <property type="molecule type" value="Transcribed_RNA"/>
</dbReference>
<dbReference type="Pfam" id="PF10260">
    <property type="entry name" value="SAYSvFN"/>
    <property type="match status" value="1"/>
</dbReference>
<organism evidence="4">
    <name type="scientific">Cacopsylla melanoneura</name>
    <dbReference type="NCBI Taxonomy" id="428564"/>
    <lineage>
        <taxon>Eukaryota</taxon>
        <taxon>Metazoa</taxon>
        <taxon>Ecdysozoa</taxon>
        <taxon>Arthropoda</taxon>
        <taxon>Hexapoda</taxon>
        <taxon>Insecta</taxon>
        <taxon>Pterygota</taxon>
        <taxon>Neoptera</taxon>
        <taxon>Paraneoptera</taxon>
        <taxon>Hemiptera</taxon>
        <taxon>Sternorrhyncha</taxon>
        <taxon>Psylloidea</taxon>
        <taxon>Psyllidae</taxon>
        <taxon>Psyllinae</taxon>
        <taxon>Cacopsylla</taxon>
    </lineage>
</organism>
<dbReference type="PANTHER" id="PTHR13527:SF0">
    <property type="entry name" value="SAYSVFN DOMAIN-CONTAINING PROTEIN 1"/>
    <property type="match status" value="1"/>
</dbReference>
<dbReference type="EMBL" id="HBUF01330618">
    <property type="protein sequence ID" value="CAG6696894.1"/>
    <property type="molecule type" value="Transcribed_RNA"/>
</dbReference>
<proteinExistence type="predicted"/>
<accession>A0A8D8TXJ4</accession>
<feature type="region of interest" description="Disordered" evidence="1">
    <location>
        <begin position="48"/>
        <end position="71"/>
    </location>
</feature>